<organism evidence="1">
    <name type="scientific">Arundo donax</name>
    <name type="common">Giant reed</name>
    <name type="synonym">Donax arundinaceus</name>
    <dbReference type="NCBI Taxonomy" id="35708"/>
    <lineage>
        <taxon>Eukaryota</taxon>
        <taxon>Viridiplantae</taxon>
        <taxon>Streptophyta</taxon>
        <taxon>Embryophyta</taxon>
        <taxon>Tracheophyta</taxon>
        <taxon>Spermatophyta</taxon>
        <taxon>Magnoliopsida</taxon>
        <taxon>Liliopsida</taxon>
        <taxon>Poales</taxon>
        <taxon>Poaceae</taxon>
        <taxon>PACMAD clade</taxon>
        <taxon>Arundinoideae</taxon>
        <taxon>Arundineae</taxon>
        <taxon>Arundo</taxon>
    </lineage>
</organism>
<dbReference type="EMBL" id="GBRH01249081">
    <property type="protein sequence ID" value="JAD48814.1"/>
    <property type="molecule type" value="Transcribed_RNA"/>
</dbReference>
<evidence type="ECO:0000313" key="1">
    <source>
        <dbReference type="EMBL" id="JAD48814.1"/>
    </source>
</evidence>
<accession>A0A0A9AAT8</accession>
<dbReference type="AlphaFoldDB" id="A0A0A9AAT8"/>
<proteinExistence type="predicted"/>
<reference evidence="1" key="1">
    <citation type="submission" date="2014-09" db="EMBL/GenBank/DDBJ databases">
        <authorList>
            <person name="Magalhaes I.L.F."/>
            <person name="Oliveira U."/>
            <person name="Santos F.R."/>
            <person name="Vidigal T.H.D.A."/>
            <person name="Brescovit A.D."/>
            <person name="Santos A.J."/>
        </authorList>
    </citation>
    <scope>NUCLEOTIDE SEQUENCE</scope>
    <source>
        <tissue evidence="1">Shoot tissue taken approximately 20 cm above the soil surface</tissue>
    </source>
</reference>
<protein>
    <submittedName>
        <fullName evidence="1">Uncharacterized protein</fullName>
    </submittedName>
</protein>
<reference evidence="1" key="2">
    <citation type="journal article" date="2015" name="Data Brief">
        <title>Shoot transcriptome of the giant reed, Arundo donax.</title>
        <authorList>
            <person name="Barrero R.A."/>
            <person name="Guerrero F.D."/>
            <person name="Moolhuijzen P."/>
            <person name="Goolsby J.A."/>
            <person name="Tidwell J."/>
            <person name="Bellgard S.E."/>
            <person name="Bellgard M.I."/>
        </authorList>
    </citation>
    <scope>NUCLEOTIDE SEQUENCE</scope>
    <source>
        <tissue evidence="1">Shoot tissue taken approximately 20 cm above the soil surface</tissue>
    </source>
</reference>
<name>A0A0A9AAT8_ARUDO</name>
<sequence>MICPLSSPLRYQTVHHYMAFVCMSRKYCKKHQVY</sequence>